<dbReference type="PROSITE" id="PS50026">
    <property type="entry name" value="EGF_3"/>
    <property type="match status" value="1"/>
</dbReference>
<evidence type="ECO:0000256" key="17">
    <source>
        <dbReference type="ARBA" id="ARBA00042113"/>
    </source>
</evidence>
<evidence type="ECO:0000256" key="13">
    <source>
        <dbReference type="ARBA" id="ARBA00023180"/>
    </source>
</evidence>
<proteinExistence type="inferred from homology"/>
<keyword evidence="22" id="KW-1133">Transmembrane helix</keyword>
<dbReference type="GO" id="GO:0046872">
    <property type="term" value="F:metal ion binding"/>
    <property type="evidence" value="ECO:0007669"/>
    <property type="project" value="UniProtKB-KW"/>
</dbReference>
<feature type="disulfide bond" evidence="21">
    <location>
        <begin position="260"/>
        <end position="287"/>
    </location>
</feature>
<dbReference type="CDD" id="cd00054">
    <property type="entry name" value="EGF_CA"/>
    <property type="match status" value="1"/>
</dbReference>
<dbReference type="Gene3D" id="2.10.70.10">
    <property type="entry name" value="Complement Module, domain 1"/>
    <property type="match status" value="5"/>
</dbReference>
<feature type="domain" description="Sushi" evidence="25">
    <location>
        <begin position="290"/>
        <end position="352"/>
    </location>
</feature>
<dbReference type="GO" id="GO:0030863">
    <property type="term" value="C:cortical cytoskeleton"/>
    <property type="evidence" value="ECO:0007669"/>
    <property type="project" value="Ensembl"/>
</dbReference>
<dbReference type="CDD" id="cd03592">
    <property type="entry name" value="CLECT_selectins_like"/>
    <property type="match status" value="1"/>
</dbReference>
<evidence type="ECO:0000256" key="11">
    <source>
        <dbReference type="ARBA" id="ARBA00022889"/>
    </source>
</evidence>
<evidence type="ECO:0000256" key="8">
    <source>
        <dbReference type="ARBA" id="ARBA00022734"/>
    </source>
</evidence>
<dbReference type="PROSITE" id="PS01186">
    <property type="entry name" value="EGF_2"/>
    <property type="match status" value="1"/>
</dbReference>
<keyword evidence="4 20" id="KW-0245">EGF-like domain</keyword>
<feature type="domain" description="Sushi" evidence="25">
    <location>
        <begin position="353"/>
        <end position="412"/>
    </location>
</feature>
<keyword evidence="13" id="KW-0325">Glycoprotein</keyword>
<evidence type="ECO:0000313" key="27">
    <source>
        <dbReference type="Proteomes" id="UP000002279"/>
    </source>
</evidence>
<dbReference type="FunFam" id="2.10.25.10:FF:000006">
    <property type="entry name" value="Versican core protein-like isoform 1"/>
    <property type="match status" value="1"/>
</dbReference>
<dbReference type="GO" id="GO:0002092">
    <property type="term" value="P:positive regulation of receptor internalization"/>
    <property type="evidence" value="ECO:0007669"/>
    <property type="project" value="Ensembl"/>
</dbReference>
<dbReference type="Pfam" id="PF00084">
    <property type="entry name" value="Sushi"/>
    <property type="match status" value="5"/>
</dbReference>
<dbReference type="OMA" id="FSYGNTC"/>
<feature type="domain" description="EGF-like" evidence="23">
    <location>
        <begin position="127"/>
        <end position="163"/>
    </location>
</feature>
<dbReference type="GO" id="GO:0033691">
    <property type="term" value="F:sialic acid binding"/>
    <property type="evidence" value="ECO:0000318"/>
    <property type="project" value="GO_Central"/>
</dbReference>
<dbReference type="InterPro" id="IPR000742">
    <property type="entry name" value="EGF"/>
</dbReference>
<evidence type="ECO:0000259" key="24">
    <source>
        <dbReference type="PROSITE" id="PS50041"/>
    </source>
</evidence>
<feature type="disulfide bond" evidence="21">
    <location>
        <begin position="383"/>
        <end position="410"/>
    </location>
</feature>
<dbReference type="eggNOG" id="KOG4297">
    <property type="taxonomic scope" value="Eukaryota"/>
</dbReference>
<evidence type="ECO:0000256" key="18">
    <source>
        <dbReference type="ARBA" id="ARBA00043124"/>
    </source>
</evidence>
<reference evidence="26" key="1">
    <citation type="submission" date="2025-08" db="UniProtKB">
        <authorList>
            <consortium name="Ensembl"/>
        </authorList>
    </citation>
    <scope>IDENTIFICATION</scope>
    <source>
        <strain evidence="26">Glennie</strain>
    </source>
</reference>
<dbReference type="Ensembl" id="ENSOANT00000001363.2">
    <property type="protein sequence ID" value="ENSOANP00000001362.2"/>
    <property type="gene ID" value="ENSOANG00000000876.4"/>
</dbReference>
<dbReference type="InterPro" id="IPR035976">
    <property type="entry name" value="Sushi/SCR/CCP_sf"/>
</dbReference>
<dbReference type="PROSITE" id="PS50041">
    <property type="entry name" value="C_TYPE_LECTIN_2"/>
    <property type="match status" value="1"/>
</dbReference>
<evidence type="ECO:0000256" key="5">
    <source>
        <dbReference type="ARBA" id="ARBA00022659"/>
    </source>
</evidence>
<dbReference type="GO" id="GO:0004888">
    <property type="term" value="F:transmembrane signaling receptor activity"/>
    <property type="evidence" value="ECO:0007669"/>
    <property type="project" value="Ensembl"/>
</dbReference>
<comment type="caution">
    <text evidence="20">Lacks conserved residue(s) required for the propagation of feature annotation.</text>
</comment>
<dbReference type="SMART" id="SM00032">
    <property type="entry name" value="CCP"/>
    <property type="match status" value="5"/>
</dbReference>
<dbReference type="SMART" id="SM00034">
    <property type="entry name" value="CLECT"/>
    <property type="match status" value="1"/>
</dbReference>
<evidence type="ECO:0000256" key="10">
    <source>
        <dbReference type="ARBA" id="ARBA00022837"/>
    </source>
</evidence>
<keyword evidence="6" id="KW-0479">Metal-binding</keyword>
<dbReference type="Proteomes" id="UP000002279">
    <property type="component" value="Unplaced"/>
</dbReference>
<evidence type="ECO:0000256" key="3">
    <source>
        <dbReference type="ARBA" id="ARBA00022475"/>
    </source>
</evidence>
<feature type="disulfide bond" evidence="21">
    <location>
        <begin position="198"/>
        <end position="225"/>
    </location>
</feature>
<dbReference type="PANTHER" id="PTHR19325">
    <property type="entry name" value="COMPLEMENT COMPONENT-RELATED SUSHI DOMAIN-CONTAINING"/>
    <property type="match status" value="1"/>
</dbReference>
<keyword evidence="7" id="KW-0732">Signal</keyword>
<dbReference type="PROSITE" id="PS50923">
    <property type="entry name" value="SUSHI"/>
    <property type="match status" value="5"/>
</dbReference>
<dbReference type="PRINTS" id="PR00343">
    <property type="entry name" value="SELECTIN"/>
</dbReference>
<evidence type="ECO:0000256" key="1">
    <source>
        <dbReference type="ARBA" id="ARBA00004251"/>
    </source>
</evidence>
<comment type="function">
    <text evidence="19">Cell-surface glycoprotein having a role in immunoadhesion. Mediates in the adhesion of blood neutrophils in cytokine-activated endothelium through interaction with SELPLG/PSGL1. May have a role in capillary morphogenesis.</text>
</comment>
<evidence type="ECO:0000256" key="16">
    <source>
        <dbReference type="ARBA" id="ARBA00041401"/>
    </source>
</evidence>
<evidence type="ECO:0000259" key="25">
    <source>
        <dbReference type="PROSITE" id="PS50923"/>
    </source>
</evidence>
<feature type="transmembrane region" description="Helical" evidence="22">
    <location>
        <begin position="481"/>
        <end position="504"/>
    </location>
</feature>
<dbReference type="FunCoup" id="F6WRE3">
    <property type="interactions" value="243"/>
</dbReference>
<evidence type="ECO:0000256" key="21">
    <source>
        <dbReference type="PROSITE-ProRule" id="PRU00302"/>
    </source>
</evidence>
<dbReference type="GO" id="GO:0005901">
    <property type="term" value="C:caveola"/>
    <property type="evidence" value="ECO:0007669"/>
    <property type="project" value="Ensembl"/>
</dbReference>
<dbReference type="SMART" id="SM00181">
    <property type="entry name" value="EGF"/>
    <property type="match status" value="2"/>
</dbReference>
<dbReference type="FunFam" id="2.10.70.10:FF:000001">
    <property type="entry name" value="Selectin P"/>
    <property type="match status" value="5"/>
</dbReference>
<gene>
    <name evidence="26" type="primary">SELE</name>
</gene>
<evidence type="ECO:0000256" key="9">
    <source>
        <dbReference type="ARBA" id="ARBA00022737"/>
    </source>
</evidence>
<reference evidence="26" key="2">
    <citation type="submission" date="2025-09" db="UniProtKB">
        <authorList>
            <consortium name="Ensembl"/>
        </authorList>
    </citation>
    <scope>IDENTIFICATION</scope>
    <source>
        <strain evidence="26">Glennie</strain>
    </source>
</reference>
<keyword evidence="8" id="KW-0430">Lectin</keyword>
<dbReference type="SUPFAM" id="SSF57535">
    <property type="entry name" value="Complement control module/SCR domain"/>
    <property type="match status" value="5"/>
</dbReference>
<feature type="disulfide bond" evidence="21">
    <location>
        <begin position="323"/>
        <end position="350"/>
    </location>
</feature>
<dbReference type="GO" id="GO:0043274">
    <property type="term" value="F:phospholipase binding"/>
    <property type="evidence" value="ECO:0007669"/>
    <property type="project" value="Ensembl"/>
</dbReference>
<keyword evidence="22" id="KW-0472">Membrane</keyword>
<keyword evidence="5 21" id="KW-0768">Sushi</keyword>
<evidence type="ECO:0000256" key="12">
    <source>
        <dbReference type="ARBA" id="ARBA00023157"/>
    </source>
</evidence>
<keyword evidence="12 20" id="KW-1015">Disulfide bond</keyword>
<keyword evidence="11" id="KW-0130">Cell adhesion</keyword>
<dbReference type="InterPro" id="IPR050350">
    <property type="entry name" value="Compl-Cell_Adhes-Reg"/>
</dbReference>
<evidence type="ECO:0000313" key="26">
    <source>
        <dbReference type="Ensembl" id="ENSOANP00000001362.2"/>
    </source>
</evidence>
<accession>F6WRE3</accession>
<evidence type="ECO:0000256" key="2">
    <source>
        <dbReference type="ARBA" id="ARBA00007360"/>
    </source>
</evidence>
<dbReference type="STRING" id="9258.ENSOANP00000001362"/>
<feature type="disulfide bond" evidence="21">
    <location>
        <begin position="445"/>
        <end position="472"/>
    </location>
</feature>
<dbReference type="InterPro" id="IPR016186">
    <property type="entry name" value="C-type_lectin-like/link_sf"/>
</dbReference>
<dbReference type="PROSITE" id="PS00022">
    <property type="entry name" value="EGF_1"/>
    <property type="match status" value="1"/>
</dbReference>
<evidence type="ECO:0000256" key="22">
    <source>
        <dbReference type="SAM" id="Phobius"/>
    </source>
</evidence>
<dbReference type="GO" id="GO:0007157">
    <property type="term" value="P:heterophilic cell-cell adhesion via plasma membrane cell adhesion molecules"/>
    <property type="evidence" value="ECO:0000318"/>
    <property type="project" value="GO_Central"/>
</dbReference>
<dbReference type="Gene3D" id="3.10.100.10">
    <property type="entry name" value="Mannose-Binding Protein A, subunit A"/>
    <property type="match status" value="1"/>
</dbReference>
<dbReference type="GO" id="GO:0048471">
    <property type="term" value="C:perinuclear region of cytoplasm"/>
    <property type="evidence" value="ECO:0007669"/>
    <property type="project" value="Ensembl"/>
</dbReference>
<keyword evidence="3" id="KW-1003">Cell membrane</keyword>
<keyword evidence="22" id="KW-0812">Transmembrane</keyword>
<dbReference type="HOGENOM" id="CLU_020848_1_0_1"/>
<evidence type="ECO:0000256" key="6">
    <source>
        <dbReference type="ARBA" id="ARBA00022723"/>
    </source>
</evidence>
<evidence type="ECO:0000256" key="15">
    <source>
        <dbReference type="ARBA" id="ARBA00040812"/>
    </source>
</evidence>
<evidence type="ECO:0000259" key="23">
    <source>
        <dbReference type="PROSITE" id="PS50026"/>
    </source>
</evidence>
<comment type="subcellular location">
    <subcellularLocation>
        <location evidence="1">Cell membrane</location>
        <topology evidence="1">Single-pass type I membrane protein</topology>
    </subcellularLocation>
</comment>
<evidence type="ECO:0000256" key="4">
    <source>
        <dbReference type="ARBA" id="ARBA00022536"/>
    </source>
</evidence>
<dbReference type="SUPFAM" id="SSF56436">
    <property type="entry name" value="C-type lectin-like"/>
    <property type="match status" value="1"/>
</dbReference>
<dbReference type="InterPro" id="IPR001304">
    <property type="entry name" value="C-type_lectin-like"/>
</dbReference>
<dbReference type="GO" id="GO:0005905">
    <property type="term" value="C:clathrin-coated pit"/>
    <property type="evidence" value="ECO:0007669"/>
    <property type="project" value="Ensembl"/>
</dbReference>
<dbReference type="GO" id="GO:0070555">
    <property type="term" value="P:response to interleukin-1"/>
    <property type="evidence" value="ECO:0007669"/>
    <property type="project" value="Ensembl"/>
</dbReference>
<keyword evidence="10" id="KW-0106">Calcium</keyword>
<dbReference type="InterPro" id="IPR000436">
    <property type="entry name" value="Sushi_SCR_CCP_dom"/>
</dbReference>
<dbReference type="SUPFAM" id="SSF57196">
    <property type="entry name" value="EGF/Laminin"/>
    <property type="match status" value="1"/>
</dbReference>
<keyword evidence="9" id="KW-0677">Repeat</keyword>
<feature type="domain" description="C-type lectin" evidence="24">
    <location>
        <begin position="6"/>
        <end position="127"/>
    </location>
</feature>
<dbReference type="GO" id="GO:0007200">
    <property type="term" value="P:phospholipase C-activating G protein-coupled receptor signaling pathway"/>
    <property type="evidence" value="ECO:0007669"/>
    <property type="project" value="Ensembl"/>
</dbReference>
<protein>
    <recommendedName>
        <fullName evidence="15">E-selectin</fullName>
    </recommendedName>
    <alternativeName>
        <fullName evidence="16">CD62 antigen-like family member E</fullName>
    </alternativeName>
    <alternativeName>
        <fullName evidence="17">Endothelial leukocyte adhesion molecule 1</fullName>
    </alternativeName>
    <alternativeName>
        <fullName evidence="18">Leukocyte-endothelial cell adhesion molecule 2</fullName>
    </alternativeName>
</protein>
<dbReference type="AlphaFoldDB" id="F6WRE3"/>
<comment type="similarity">
    <text evidence="2">Belongs to the selectin/LECAM family.</text>
</comment>
<evidence type="ECO:0000256" key="7">
    <source>
        <dbReference type="ARBA" id="ARBA00022729"/>
    </source>
</evidence>
<dbReference type="PANTHER" id="PTHR19325:SF493">
    <property type="entry name" value="E-SELECTIN"/>
    <property type="match status" value="1"/>
</dbReference>
<dbReference type="GO" id="GO:0034097">
    <property type="term" value="P:response to cytokine"/>
    <property type="evidence" value="ECO:0000318"/>
    <property type="project" value="GO_Central"/>
</dbReference>
<sequence>MVFKGSNAWSYNSSPEKMDYETARKWCQEKYTDLVAIQNHEENQHLNEIFDYSAGYYWIGIRKINGVWTWVGTQKSLTEEAMNWAENEPNNLKANEDCVEIYIKRQDKHQGKWNDESCMKKKRALCYTAACHSSSCNRQGECVETINSYQCQCHPGFYGSECEQIATCEVPVTPKQGILNCHHPVGNFSYNSTCSVHCEEGHIPTVDEPVRCTSSGHWSAPLPACKVVECGSLTDPDHGTMTCSQPSGSFPWKTSCTFACQEGFVLKGSDRLQCGSSGKWDREQPKCEAVKCDALSQPPNGSMTCDHSLSGQFSLHSTCHFTCSEGFALRGAAQLECNPRGEWTEAIPTCEAVLCTPPSIPERGNMLCSSGNFQSGSSCAFSCEDGFSLRGSANLHCGVTGEWDGEQPTCEVVQCATLTAPEKSVMNCSHPIGNFLFGTVCEFGCPEGWKLNGSAALRCDPTGSWSAIPPTCEAPTVSTTYLAVGMTVTGASLLSTALFLLWLAKRLRKKAKKFIPASSCQSLNSDGTYQTTAELI</sequence>
<dbReference type="Bgee" id="ENSOANG00000000876">
    <property type="expression patterns" value="Expressed in adult mammalian kidney and 3 other cell types or tissues"/>
</dbReference>
<name>F6WRE3_ORNAN</name>
<dbReference type="GeneTree" id="ENSGT00940000160168"/>
<dbReference type="GO" id="GO:0070492">
    <property type="term" value="F:oligosaccharide binding"/>
    <property type="evidence" value="ECO:0000318"/>
    <property type="project" value="GO_Central"/>
</dbReference>
<dbReference type="GO" id="GO:0030029">
    <property type="term" value="P:actin filament-based process"/>
    <property type="evidence" value="ECO:0007669"/>
    <property type="project" value="Ensembl"/>
</dbReference>
<dbReference type="InterPro" id="IPR002396">
    <property type="entry name" value="Selectin_superfamily"/>
</dbReference>
<dbReference type="InParanoid" id="F6WRE3"/>
<dbReference type="InterPro" id="IPR033991">
    <property type="entry name" value="Selectin_CTLD"/>
</dbReference>
<dbReference type="GO" id="GO:0050901">
    <property type="term" value="P:leukocyte tethering or rolling"/>
    <property type="evidence" value="ECO:0000318"/>
    <property type="project" value="GO_Central"/>
</dbReference>
<organism evidence="26 27">
    <name type="scientific">Ornithorhynchus anatinus</name>
    <name type="common">Duckbill platypus</name>
    <dbReference type="NCBI Taxonomy" id="9258"/>
    <lineage>
        <taxon>Eukaryota</taxon>
        <taxon>Metazoa</taxon>
        <taxon>Chordata</taxon>
        <taxon>Craniata</taxon>
        <taxon>Vertebrata</taxon>
        <taxon>Euteleostomi</taxon>
        <taxon>Mammalia</taxon>
        <taxon>Monotremata</taxon>
        <taxon>Ornithorhynchidae</taxon>
        <taxon>Ornithorhynchus</taxon>
    </lineage>
</organism>
<dbReference type="GO" id="GO:0009897">
    <property type="term" value="C:external side of plasma membrane"/>
    <property type="evidence" value="ECO:0000318"/>
    <property type="project" value="GO_Central"/>
</dbReference>
<dbReference type="Pfam" id="PF00059">
    <property type="entry name" value="Lectin_C"/>
    <property type="match status" value="1"/>
</dbReference>
<feature type="disulfide bond" evidence="20">
    <location>
        <begin position="153"/>
        <end position="162"/>
    </location>
</feature>
<dbReference type="InterPro" id="IPR016187">
    <property type="entry name" value="CTDL_fold"/>
</dbReference>
<evidence type="ECO:0000256" key="14">
    <source>
        <dbReference type="ARBA" id="ARBA00038738"/>
    </source>
</evidence>
<feature type="domain" description="Sushi" evidence="25">
    <location>
        <begin position="166"/>
        <end position="227"/>
    </location>
</feature>
<dbReference type="FunFam" id="3.10.100.10:FF:000007">
    <property type="entry name" value="L-selectin"/>
    <property type="match status" value="1"/>
</dbReference>
<keyword evidence="27" id="KW-1185">Reference proteome</keyword>
<evidence type="ECO:0000256" key="19">
    <source>
        <dbReference type="ARBA" id="ARBA00045695"/>
    </source>
</evidence>
<comment type="subunit">
    <text evidence="14">Interacts with SELPLG/PSGL1 and PODXL2 through the sialyl Lewis X epitope. SELPLG sulfation appears not to be required for this interaction.</text>
</comment>
<evidence type="ECO:0000256" key="20">
    <source>
        <dbReference type="PROSITE-ProRule" id="PRU00076"/>
    </source>
</evidence>
<dbReference type="CDD" id="cd00033">
    <property type="entry name" value="CCP"/>
    <property type="match status" value="5"/>
</dbReference>
<dbReference type="GO" id="GO:0005615">
    <property type="term" value="C:extracellular space"/>
    <property type="evidence" value="ECO:0000318"/>
    <property type="project" value="GO_Central"/>
</dbReference>
<feature type="domain" description="Sushi" evidence="25">
    <location>
        <begin position="228"/>
        <end position="289"/>
    </location>
</feature>
<feature type="domain" description="Sushi" evidence="25">
    <location>
        <begin position="413"/>
        <end position="474"/>
    </location>
</feature>